<name>A0A9K3LYY8_9STRA</name>
<evidence type="ECO:0000313" key="1">
    <source>
        <dbReference type="EMBL" id="KAG7371000.1"/>
    </source>
</evidence>
<dbReference type="OrthoDB" id="54940at2759"/>
<comment type="caution">
    <text evidence="1">The sequence shown here is derived from an EMBL/GenBank/DDBJ whole genome shotgun (WGS) entry which is preliminary data.</text>
</comment>
<dbReference type="Proteomes" id="UP000693970">
    <property type="component" value="Unassembled WGS sequence"/>
</dbReference>
<reference evidence="1" key="2">
    <citation type="submission" date="2021-04" db="EMBL/GenBank/DDBJ databases">
        <authorList>
            <person name="Podell S."/>
        </authorList>
    </citation>
    <scope>NUCLEOTIDE SEQUENCE</scope>
    <source>
        <strain evidence="1">Hildebrandi</strain>
    </source>
</reference>
<gene>
    <name evidence="1" type="ORF">IV203_019570</name>
</gene>
<reference evidence="1" key="1">
    <citation type="journal article" date="2021" name="Sci. Rep.">
        <title>Diploid genomic architecture of Nitzschia inconspicua, an elite biomass production diatom.</title>
        <authorList>
            <person name="Oliver A."/>
            <person name="Podell S."/>
            <person name="Pinowska A."/>
            <person name="Traller J.C."/>
            <person name="Smith S.R."/>
            <person name="McClure R."/>
            <person name="Beliaev A."/>
            <person name="Bohutskyi P."/>
            <person name="Hill E.A."/>
            <person name="Rabines A."/>
            <person name="Zheng H."/>
            <person name="Allen L.Z."/>
            <person name="Kuo A."/>
            <person name="Grigoriev I.V."/>
            <person name="Allen A.E."/>
            <person name="Hazlebeck D."/>
            <person name="Allen E.E."/>
        </authorList>
    </citation>
    <scope>NUCLEOTIDE SEQUENCE</scope>
    <source>
        <strain evidence="1">Hildebrandi</strain>
    </source>
</reference>
<dbReference type="AlphaFoldDB" id="A0A9K3LYY8"/>
<protein>
    <submittedName>
        <fullName evidence="1">Uncharacterized protein</fullName>
    </submittedName>
</protein>
<accession>A0A9K3LYY8</accession>
<sequence>MRTAALVIAILVSFIGVWWMQLDGPATLLDLSELQRLSQALRSDDERLIRSTPTEAMVRVQKIACPSVIPSLVKTLGDKKLSLPVRGEAAEVLQLCTTNNPTNRAKIGRAEKGAVFDGIKDLIHSSMTTWNASIPLVHSGRTEVYQIMDLVGKTVAQAAEAVWILSFNNEMNQQGFFSAGVVDELVRTIQTCPVRFGHAGPCSEAVMWSLAALQNMAASYCDSEDGTCNWKRKKRSPELYLPRGVQKKGTRHVDQMVRDRIMQYVKKENFGSLLNYLLCAGPVKEPNTKNFSWPSKAKYIDSAKHPEIVPWAAAGLVRSLALESAARNHFGQQNEDNGYLFQCLCHMHKRSPDWLEANNSFDALYRLGWNNHCEDPHDRCDDKEGWFEVETSKTCVEYEKERLCATMGTSVGKDSDVTANEACCVCGGGTMKRPEDIKQKIDPATEALFRKMVINGKW</sequence>
<keyword evidence="2" id="KW-1185">Reference proteome</keyword>
<evidence type="ECO:0000313" key="2">
    <source>
        <dbReference type="Proteomes" id="UP000693970"/>
    </source>
</evidence>
<proteinExistence type="predicted"/>
<organism evidence="1 2">
    <name type="scientific">Nitzschia inconspicua</name>
    <dbReference type="NCBI Taxonomy" id="303405"/>
    <lineage>
        <taxon>Eukaryota</taxon>
        <taxon>Sar</taxon>
        <taxon>Stramenopiles</taxon>
        <taxon>Ochrophyta</taxon>
        <taxon>Bacillariophyta</taxon>
        <taxon>Bacillariophyceae</taxon>
        <taxon>Bacillariophycidae</taxon>
        <taxon>Bacillariales</taxon>
        <taxon>Bacillariaceae</taxon>
        <taxon>Nitzschia</taxon>
    </lineage>
</organism>
<dbReference type="EMBL" id="JAGRRH010000004">
    <property type="protein sequence ID" value="KAG7371000.1"/>
    <property type="molecule type" value="Genomic_DNA"/>
</dbReference>